<sequence length="81" mass="8964">MICLGVTLSKVKSHTFVVDHLDLLFRNVVYASDSDRTGCAEAVGFCSQGHIDIVLTKLEDFAKREYAKKSVGIFNLLKVCV</sequence>
<dbReference type="EMBL" id="HG805819">
    <property type="protein sequence ID" value="CDW52346.1"/>
    <property type="molecule type" value="Genomic_DNA"/>
</dbReference>
<dbReference type="OrthoDB" id="1884734at2759"/>
<dbReference type="PANTHER" id="PTHR23120:SF0">
    <property type="entry name" value="MAESTRO HEAT-LIKE REPEAT FAMILY MEMBER 1"/>
    <property type="match status" value="1"/>
</dbReference>
<gene>
    <name evidence="2" type="ORF">TTRE_0000060501</name>
</gene>
<dbReference type="Pfam" id="PF23210">
    <property type="entry name" value="HEAT_Maestro_2"/>
    <property type="match status" value="1"/>
</dbReference>
<feature type="domain" description="MROH2B-like HEAT-repeats" evidence="1">
    <location>
        <begin position="3"/>
        <end position="78"/>
    </location>
</feature>
<protein>
    <recommendedName>
        <fullName evidence="1">MROH2B-like HEAT-repeats domain-containing protein</fullName>
    </recommendedName>
</protein>
<dbReference type="InterPro" id="IPR045206">
    <property type="entry name" value="Maestro_heat-like_prot"/>
</dbReference>
<evidence type="ECO:0000313" key="3">
    <source>
        <dbReference type="Proteomes" id="UP000030665"/>
    </source>
</evidence>
<reference evidence="2" key="2">
    <citation type="submission" date="2014-03" db="EMBL/GenBank/DDBJ databases">
        <title>The whipworm genome and dual-species transcriptomics of an intimate host-pathogen interaction.</title>
        <authorList>
            <person name="Foth B.J."/>
            <person name="Tsai I.J."/>
            <person name="Reid A.J."/>
            <person name="Bancroft A.J."/>
            <person name="Nichol S."/>
            <person name="Tracey A."/>
            <person name="Holroyd N."/>
            <person name="Cotton J.A."/>
            <person name="Stanley E.J."/>
            <person name="Zarowiecki M."/>
            <person name="Liu J.Z."/>
            <person name="Huckvale T."/>
            <person name="Cooper P.J."/>
            <person name="Grencis R.K."/>
            <person name="Berriman M."/>
        </authorList>
    </citation>
    <scope>NUCLEOTIDE SEQUENCE [LARGE SCALE GENOMIC DNA]</scope>
</reference>
<dbReference type="AlphaFoldDB" id="A0A077YX38"/>
<evidence type="ECO:0000313" key="2">
    <source>
        <dbReference type="EMBL" id="CDW52346.1"/>
    </source>
</evidence>
<evidence type="ECO:0000259" key="1">
    <source>
        <dbReference type="Pfam" id="PF23210"/>
    </source>
</evidence>
<dbReference type="Proteomes" id="UP000030665">
    <property type="component" value="Unassembled WGS sequence"/>
</dbReference>
<keyword evidence="3" id="KW-1185">Reference proteome</keyword>
<dbReference type="PANTHER" id="PTHR23120">
    <property type="entry name" value="MAESTRO-RELATED HEAT DOMAIN-CONTAINING"/>
    <property type="match status" value="1"/>
</dbReference>
<dbReference type="GO" id="GO:0005737">
    <property type="term" value="C:cytoplasm"/>
    <property type="evidence" value="ECO:0007669"/>
    <property type="project" value="TreeGrafter"/>
</dbReference>
<proteinExistence type="predicted"/>
<organism evidence="2 3">
    <name type="scientific">Trichuris trichiura</name>
    <name type="common">Whipworm</name>
    <name type="synonym">Trichocephalus trichiurus</name>
    <dbReference type="NCBI Taxonomy" id="36087"/>
    <lineage>
        <taxon>Eukaryota</taxon>
        <taxon>Metazoa</taxon>
        <taxon>Ecdysozoa</taxon>
        <taxon>Nematoda</taxon>
        <taxon>Enoplea</taxon>
        <taxon>Dorylaimia</taxon>
        <taxon>Trichinellida</taxon>
        <taxon>Trichuridae</taxon>
        <taxon>Trichuris</taxon>
    </lineage>
</organism>
<accession>A0A077YX38</accession>
<name>A0A077YX38_TRITR</name>
<reference evidence="2" key="1">
    <citation type="submission" date="2014-01" db="EMBL/GenBank/DDBJ databases">
        <authorList>
            <person name="Aslett M."/>
        </authorList>
    </citation>
    <scope>NUCLEOTIDE SEQUENCE</scope>
</reference>
<dbReference type="InterPro" id="IPR055408">
    <property type="entry name" value="HEAT_MROH2B-like"/>
</dbReference>